<keyword evidence="3 8" id="KW-0418">Kinase</keyword>
<dbReference type="Gene3D" id="1.25.40.10">
    <property type="entry name" value="Tetratricopeptide repeat domain"/>
    <property type="match status" value="2"/>
</dbReference>
<evidence type="ECO:0000256" key="6">
    <source>
        <dbReference type="SAM" id="MobiDB-lite"/>
    </source>
</evidence>
<dbReference type="InterPro" id="IPR019734">
    <property type="entry name" value="TPR_rpt"/>
</dbReference>
<dbReference type="Proteomes" id="UP001217838">
    <property type="component" value="Unassembled WGS sequence"/>
</dbReference>
<evidence type="ECO:0000259" key="7">
    <source>
        <dbReference type="PROSITE" id="PS50011"/>
    </source>
</evidence>
<feature type="region of interest" description="Disordered" evidence="6">
    <location>
        <begin position="1"/>
        <end position="56"/>
    </location>
</feature>
<dbReference type="PROSITE" id="PS00107">
    <property type="entry name" value="PROTEIN_KINASE_ATP"/>
    <property type="match status" value="1"/>
</dbReference>
<evidence type="ECO:0000256" key="3">
    <source>
        <dbReference type="ARBA" id="ARBA00022777"/>
    </source>
</evidence>
<evidence type="ECO:0000256" key="2">
    <source>
        <dbReference type="ARBA" id="ARBA00022741"/>
    </source>
</evidence>
<dbReference type="Gene3D" id="1.10.510.10">
    <property type="entry name" value="Transferase(Phosphotransferase) domain 1"/>
    <property type="match status" value="1"/>
</dbReference>
<dbReference type="SUPFAM" id="SSF48452">
    <property type="entry name" value="TPR-like"/>
    <property type="match status" value="2"/>
</dbReference>
<dbReference type="PANTHER" id="PTHR43289:SF6">
    <property type="entry name" value="SERINE_THREONINE-PROTEIN KINASE NEKL-3"/>
    <property type="match status" value="1"/>
</dbReference>
<dbReference type="GO" id="GO:0016301">
    <property type="term" value="F:kinase activity"/>
    <property type="evidence" value="ECO:0007669"/>
    <property type="project" value="UniProtKB-KW"/>
</dbReference>
<evidence type="ECO:0000256" key="1">
    <source>
        <dbReference type="ARBA" id="ARBA00022679"/>
    </source>
</evidence>
<dbReference type="InterPro" id="IPR017441">
    <property type="entry name" value="Protein_kinase_ATP_BS"/>
</dbReference>
<feature type="binding site" evidence="5">
    <location>
        <position position="109"/>
    </location>
    <ligand>
        <name>ATP</name>
        <dbReference type="ChEBI" id="CHEBI:30616"/>
    </ligand>
</feature>
<comment type="caution">
    <text evidence="8">The sequence shown here is derived from an EMBL/GenBank/DDBJ whole genome shotgun (WGS) entry which is preliminary data.</text>
</comment>
<dbReference type="SMART" id="SM00028">
    <property type="entry name" value="TPR"/>
    <property type="match status" value="3"/>
</dbReference>
<dbReference type="CDD" id="cd14014">
    <property type="entry name" value="STKc_PknB_like"/>
    <property type="match status" value="1"/>
</dbReference>
<sequence length="999" mass="108369">MRLEPGSAPPSIGVTPRSEGDDDCGAGSPTGPSGENWDEPPTALMARRPGPAEDSDSVAKRLLKRALFPRRSQPVMIGRFNVLRQLGQGGMGVVYACYDDKLDRKIAVKVLHAEIVRSQKNAEARLLREAQAMARLSHANIVAVHDVGQTEGTVYVAMEFVDGSDLDAWLKTPRSWQAIAAAFVQAGRGLAAAHRVGIVHRDFKPQNVMMTEDGTVKVLDFGLARASEGEGRDEWLTSVADGSELSSSHLQSSLTRTGTVLGTPAYMSPEQHRGEVANTASDQFSFCVSLYQSLYGASPFAMHSYEALRADVLQGNVAPPPVRSPVPSYVFKVLQRGMRPEPGARFGSMEQLLAALERDPRAKYRRVAALVASVAITGAASAAAFRVGAVEQCPDAHAELAGIWEPARAEAVRAALRALDPGNADETLAVIEPQIERYAEAWVQMRNEACRAHAEGRQSMQVFDLRTACLDQRRAALDTMVDALTTADAARLDHLGRAVAGLPRLTGCADVEALSSAIPPPDDAEIKARVQQHREALARAGVLEQTAEIRRGLQLVDGVLADGEAVAYEPLRAEAYLRKAGLSMRDGDWSAALAGFNEALWTAVAIGHLPVAAQASSRRGYLLAYPLSQPAQAHAELPLIAAFNRRTQGDVDLYGEFLLNAGTIHLQAREPDQARESWQQARTLLEQNDRLETPLGLNVLLNTAVLLADAELTEETAALRRRIVELSEKLMGPRQAERATYEGMLAFALIDLGRPGEALARMRGFYAHLSRVESKRARFVATLMLAHVEMMRGDAGAALHRMDEVRRADPESFGPNYWSWAMLAAAMAGDLPAMREAQAVVRGALDELDPRDSRHTLLLRFYARALRVAGFDAESVAPLENARSALAGSDDRADVVTSARLSLGLGQARVRLGELDAAERDLHAALATFERLLPPRHLDLAEVMTALGEVALERRRSAAAIEWLTKAEAIYTSTAEPDYAPLVRARALLDRARADAVEQ</sequence>
<dbReference type="EMBL" id="JAQNDN010000001">
    <property type="protein sequence ID" value="MDC0666215.1"/>
    <property type="molecule type" value="Genomic_DNA"/>
</dbReference>
<keyword evidence="4 5" id="KW-0067">ATP-binding</keyword>
<accession>A0ABT5AWK1</accession>
<dbReference type="InterPro" id="IPR008271">
    <property type="entry name" value="Ser/Thr_kinase_AS"/>
</dbReference>
<evidence type="ECO:0000256" key="5">
    <source>
        <dbReference type="PROSITE-ProRule" id="PRU10141"/>
    </source>
</evidence>
<dbReference type="InterPro" id="IPR011009">
    <property type="entry name" value="Kinase-like_dom_sf"/>
</dbReference>
<evidence type="ECO:0000313" key="9">
    <source>
        <dbReference type="Proteomes" id="UP001217838"/>
    </source>
</evidence>
<protein>
    <submittedName>
        <fullName evidence="8">Serine/threonine-protein kinase</fullName>
    </submittedName>
</protein>
<evidence type="ECO:0000313" key="8">
    <source>
        <dbReference type="EMBL" id="MDC0666215.1"/>
    </source>
</evidence>
<name>A0ABT5AWK1_9BACT</name>
<dbReference type="PANTHER" id="PTHR43289">
    <property type="entry name" value="MITOGEN-ACTIVATED PROTEIN KINASE KINASE KINASE 20-RELATED"/>
    <property type="match status" value="1"/>
</dbReference>
<dbReference type="SUPFAM" id="SSF56112">
    <property type="entry name" value="Protein kinase-like (PK-like)"/>
    <property type="match status" value="1"/>
</dbReference>
<keyword evidence="1" id="KW-0808">Transferase</keyword>
<dbReference type="RefSeq" id="WP_271993664.1">
    <property type="nucleotide sequence ID" value="NZ_JAQNDN010000001.1"/>
</dbReference>
<keyword evidence="2 5" id="KW-0547">Nucleotide-binding</keyword>
<feature type="domain" description="Protein kinase" evidence="7">
    <location>
        <begin position="80"/>
        <end position="362"/>
    </location>
</feature>
<keyword evidence="9" id="KW-1185">Reference proteome</keyword>
<proteinExistence type="predicted"/>
<evidence type="ECO:0000256" key="4">
    <source>
        <dbReference type="ARBA" id="ARBA00022840"/>
    </source>
</evidence>
<dbReference type="Pfam" id="PF00069">
    <property type="entry name" value="Pkinase"/>
    <property type="match status" value="1"/>
</dbReference>
<dbReference type="Gene3D" id="3.30.200.20">
    <property type="entry name" value="Phosphorylase Kinase, domain 1"/>
    <property type="match status" value="1"/>
</dbReference>
<reference evidence="8 9" key="1">
    <citation type="submission" date="2022-11" db="EMBL/GenBank/DDBJ databases">
        <title>Minimal conservation of predation-associated metabolite biosynthetic gene clusters underscores biosynthetic potential of Myxococcota including descriptions for ten novel species: Archangium lansinium sp. nov., Myxococcus landrumus sp. nov., Nannocystis bai.</title>
        <authorList>
            <person name="Ahearne A."/>
            <person name="Stevens C."/>
            <person name="Dowd S."/>
        </authorList>
    </citation>
    <scope>NUCLEOTIDE SEQUENCE [LARGE SCALE GENOMIC DNA]</scope>
    <source>
        <strain evidence="8 9">NCELM</strain>
    </source>
</reference>
<dbReference type="PROSITE" id="PS50011">
    <property type="entry name" value="PROTEIN_KINASE_DOM"/>
    <property type="match status" value="1"/>
</dbReference>
<gene>
    <name evidence="8" type="ORF">POL58_00635</name>
</gene>
<dbReference type="PROSITE" id="PS00108">
    <property type="entry name" value="PROTEIN_KINASE_ST"/>
    <property type="match status" value="1"/>
</dbReference>
<dbReference type="InterPro" id="IPR011990">
    <property type="entry name" value="TPR-like_helical_dom_sf"/>
</dbReference>
<organism evidence="8 9">
    <name type="scientific">Nannocystis radixulma</name>
    <dbReference type="NCBI Taxonomy" id="2995305"/>
    <lineage>
        <taxon>Bacteria</taxon>
        <taxon>Pseudomonadati</taxon>
        <taxon>Myxococcota</taxon>
        <taxon>Polyangia</taxon>
        <taxon>Nannocystales</taxon>
        <taxon>Nannocystaceae</taxon>
        <taxon>Nannocystis</taxon>
    </lineage>
</organism>
<dbReference type="InterPro" id="IPR000719">
    <property type="entry name" value="Prot_kinase_dom"/>
</dbReference>
<dbReference type="Pfam" id="PF13424">
    <property type="entry name" value="TPR_12"/>
    <property type="match status" value="1"/>
</dbReference>